<keyword evidence="4 5" id="KW-0012">Acyltransferase</keyword>
<evidence type="ECO:0000256" key="3">
    <source>
        <dbReference type="ARBA" id="ARBA00022737"/>
    </source>
</evidence>
<protein>
    <submittedName>
        <fullName evidence="5">Acyltransferase</fullName>
    </submittedName>
</protein>
<dbReference type="Gene3D" id="2.160.10.10">
    <property type="entry name" value="Hexapeptide repeat proteins"/>
    <property type="match status" value="1"/>
</dbReference>
<dbReference type="RefSeq" id="WP_118418793.1">
    <property type="nucleotide sequence ID" value="NZ_JAQDLI010000009.1"/>
</dbReference>
<dbReference type="InterPro" id="IPR011004">
    <property type="entry name" value="Trimer_LpxA-like_sf"/>
</dbReference>
<evidence type="ECO:0000256" key="4">
    <source>
        <dbReference type="ARBA" id="ARBA00023315"/>
    </source>
</evidence>
<name>A0A395W1P9_BACOV</name>
<organism evidence="5 6">
    <name type="scientific">Bacteroides ovatus</name>
    <dbReference type="NCBI Taxonomy" id="28116"/>
    <lineage>
        <taxon>Bacteria</taxon>
        <taxon>Pseudomonadati</taxon>
        <taxon>Bacteroidota</taxon>
        <taxon>Bacteroidia</taxon>
        <taxon>Bacteroidales</taxon>
        <taxon>Bacteroidaceae</taxon>
        <taxon>Bacteroides</taxon>
    </lineage>
</organism>
<evidence type="ECO:0000256" key="1">
    <source>
        <dbReference type="ARBA" id="ARBA00007274"/>
    </source>
</evidence>
<reference evidence="5 6" key="1">
    <citation type="submission" date="2018-08" db="EMBL/GenBank/DDBJ databases">
        <title>A genome reference for cultivated species of the human gut microbiota.</title>
        <authorList>
            <person name="Zou Y."/>
            <person name="Xue W."/>
            <person name="Luo G."/>
        </authorList>
    </citation>
    <scope>NUCLEOTIDE SEQUENCE [LARGE SCALE GENOMIC DNA]</scope>
    <source>
        <strain evidence="5 6">AF20-9LB</strain>
    </source>
</reference>
<accession>A0A395W1P9</accession>
<dbReference type="PROSITE" id="PS00101">
    <property type="entry name" value="HEXAPEP_TRANSFERASES"/>
    <property type="match status" value="1"/>
</dbReference>
<dbReference type="Pfam" id="PF00132">
    <property type="entry name" value="Hexapep"/>
    <property type="match status" value="1"/>
</dbReference>
<dbReference type="CDD" id="cd04647">
    <property type="entry name" value="LbH_MAT_like"/>
    <property type="match status" value="1"/>
</dbReference>
<sequence>MSIIKSAYCELVKLLSPVRYARMIGVNLGENCLVYRSMEWPSEPYLVTIGNNVQLTKGVAIHTHGGGNVIRRKVPDFDAFGKVVIKDWAYIGAHAQIMPGVTIGEGAMVAAGSVVTKSVPDGMVVGGNPAKVLCSVEEYFERNIQYNVHTKGIGEKEKKQCLLTMDESMFLKK</sequence>
<evidence type="ECO:0000256" key="2">
    <source>
        <dbReference type="ARBA" id="ARBA00022679"/>
    </source>
</evidence>
<dbReference type="AlphaFoldDB" id="A0A395W1P9"/>
<evidence type="ECO:0000313" key="6">
    <source>
        <dbReference type="Proteomes" id="UP000266492"/>
    </source>
</evidence>
<keyword evidence="2 5" id="KW-0808">Transferase</keyword>
<dbReference type="InterPro" id="IPR001451">
    <property type="entry name" value="Hexapep"/>
</dbReference>
<comment type="similarity">
    <text evidence="1">Belongs to the transferase hexapeptide repeat family.</text>
</comment>
<dbReference type="GO" id="GO:0016746">
    <property type="term" value="F:acyltransferase activity"/>
    <property type="evidence" value="ECO:0007669"/>
    <property type="project" value="UniProtKB-KW"/>
</dbReference>
<dbReference type="Proteomes" id="UP000266492">
    <property type="component" value="Unassembled WGS sequence"/>
</dbReference>
<dbReference type="PANTHER" id="PTHR43300">
    <property type="entry name" value="ACETYLTRANSFERASE"/>
    <property type="match status" value="1"/>
</dbReference>
<dbReference type="SUPFAM" id="SSF51161">
    <property type="entry name" value="Trimeric LpxA-like enzymes"/>
    <property type="match status" value="1"/>
</dbReference>
<keyword evidence="3" id="KW-0677">Repeat</keyword>
<gene>
    <name evidence="5" type="ORF">DWX70_13220</name>
</gene>
<dbReference type="InterPro" id="IPR050179">
    <property type="entry name" value="Trans_hexapeptide_repeat"/>
</dbReference>
<comment type="caution">
    <text evidence="5">The sequence shown here is derived from an EMBL/GenBank/DDBJ whole genome shotgun (WGS) entry which is preliminary data.</text>
</comment>
<dbReference type="InterPro" id="IPR018357">
    <property type="entry name" value="Hexapep_transf_CS"/>
</dbReference>
<proteinExistence type="inferred from homology"/>
<evidence type="ECO:0000313" key="5">
    <source>
        <dbReference type="EMBL" id="RGS83336.1"/>
    </source>
</evidence>
<dbReference type="EMBL" id="QRVZ01000009">
    <property type="protein sequence ID" value="RGS83336.1"/>
    <property type="molecule type" value="Genomic_DNA"/>
</dbReference>